<dbReference type="Proteomes" id="UP000193689">
    <property type="component" value="Unassembled WGS sequence"/>
</dbReference>
<feature type="transmembrane region" description="Helical" evidence="7">
    <location>
        <begin position="129"/>
        <end position="151"/>
    </location>
</feature>
<keyword evidence="10" id="KW-1185">Reference proteome</keyword>
<evidence type="ECO:0000256" key="4">
    <source>
        <dbReference type="ARBA" id="ARBA00023136"/>
    </source>
</evidence>
<feature type="domain" description="Rhodopsin" evidence="8">
    <location>
        <begin position="33"/>
        <end position="273"/>
    </location>
</feature>
<dbReference type="STRING" id="1141098.A0A1Y2DS39"/>
<dbReference type="OrthoDB" id="3923077at2759"/>
<feature type="compositionally biased region" description="Basic and acidic residues" evidence="6">
    <location>
        <begin position="305"/>
        <end position="314"/>
    </location>
</feature>
<feature type="region of interest" description="Disordered" evidence="6">
    <location>
        <begin position="360"/>
        <end position="379"/>
    </location>
</feature>
<keyword evidence="4 7" id="KW-0472">Membrane</keyword>
<evidence type="ECO:0000256" key="1">
    <source>
        <dbReference type="ARBA" id="ARBA00004141"/>
    </source>
</evidence>
<evidence type="ECO:0000313" key="10">
    <source>
        <dbReference type="Proteomes" id="UP000193689"/>
    </source>
</evidence>
<reference evidence="9 10" key="1">
    <citation type="submission" date="2016-07" db="EMBL/GenBank/DDBJ databases">
        <title>Pervasive Adenine N6-methylation of Active Genes in Fungi.</title>
        <authorList>
            <consortium name="DOE Joint Genome Institute"/>
            <person name="Mondo S.J."/>
            <person name="Dannebaum R.O."/>
            <person name="Kuo R.C."/>
            <person name="Labutti K."/>
            <person name="Haridas S."/>
            <person name="Kuo A."/>
            <person name="Salamov A."/>
            <person name="Ahrendt S.R."/>
            <person name="Lipzen A."/>
            <person name="Sullivan W."/>
            <person name="Andreopoulos W.B."/>
            <person name="Clum A."/>
            <person name="Lindquist E."/>
            <person name="Daum C."/>
            <person name="Ramamoorthy G.K."/>
            <person name="Gryganskyi A."/>
            <person name="Culley D."/>
            <person name="Magnuson J.K."/>
            <person name="James T.Y."/>
            <person name="O'Malley M.A."/>
            <person name="Stajich J.E."/>
            <person name="Spatafora J.W."/>
            <person name="Visel A."/>
            <person name="Grigoriev I.V."/>
        </authorList>
    </citation>
    <scope>NUCLEOTIDE SEQUENCE [LARGE SCALE GENOMIC DNA]</scope>
    <source>
        <strain evidence="9 10">CBS 129021</strain>
    </source>
</reference>
<evidence type="ECO:0000259" key="8">
    <source>
        <dbReference type="Pfam" id="PF20684"/>
    </source>
</evidence>
<proteinExistence type="inferred from homology"/>
<sequence length="379" mass="42501">MATMDVDLTESRSSEIIVTSCVCTGIAIITVALKLFTRVRILKKMGWDDFFIFLALAFSIIAAAFASYSAYLGVGRHTIAVLSEPGGQERAIEAAKYQMIGYRSFSFPNISIAILVNNLLDPNLWRTRCLFAMAILQVIFAFVSVIIVFVMCSPLEKLWNTSLPGHCWSPNVMNDFSYWLSAWTTLTDIVLAVVPIVAFWKLQMRLSTKLGICIMMGLTLLSAAITVVKAVYLRLLFDQTDPFYNLTTLILWGLIEQNVVIVAACIPTLRPFFYRAFQEENATNESHPRMSSKPTSKSFLGGRSHQSEERSASEMGLDDLRHDYAEFNDSQQERCESQQGILRTVAVFMEWDKEHEAGMIPKTDPRVVPTSLLEGKGNA</sequence>
<comment type="caution">
    <text evidence="9">The sequence shown here is derived from an EMBL/GenBank/DDBJ whole genome shotgun (WGS) entry which is preliminary data.</text>
</comment>
<keyword evidence="2 7" id="KW-0812">Transmembrane</keyword>
<organism evidence="9 10">
    <name type="scientific">Pseudomassariella vexata</name>
    <dbReference type="NCBI Taxonomy" id="1141098"/>
    <lineage>
        <taxon>Eukaryota</taxon>
        <taxon>Fungi</taxon>
        <taxon>Dikarya</taxon>
        <taxon>Ascomycota</taxon>
        <taxon>Pezizomycotina</taxon>
        <taxon>Sordariomycetes</taxon>
        <taxon>Xylariomycetidae</taxon>
        <taxon>Amphisphaeriales</taxon>
        <taxon>Pseudomassariaceae</taxon>
        <taxon>Pseudomassariella</taxon>
    </lineage>
</organism>
<dbReference type="AlphaFoldDB" id="A0A1Y2DS39"/>
<comment type="subcellular location">
    <subcellularLocation>
        <location evidence="1">Membrane</location>
        <topology evidence="1">Multi-pass membrane protein</topology>
    </subcellularLocation>
</comment>
<evidence type="ECO:0000256" key="3">
    <source>
        <dbReference type="ARBA" id="ARBA00022989"/>
    </source>
</evidence>
<feature type="region of interest" description="Disordered" evidence="6">
    <location>
        <begin position="284"/>
        <end position="314"/>
    </location>
</feature>
<protein>
    <recommendedName>
        <fullName evidence="8">Rhodopsin domain-containing protein</fullName>
    </recommendedName>
</protein>
<keyword evidence="3 7" id="KW-1133">Transmembrane helix</keyword>
<feature type="transmembrane region" description="Helical" evidence="7">
    <location>
        <begin position="212"/>
        <end position="237"/>
    </location>
</feature>
<dbReference type="InterPro" id="IPR052337">
    <property type="entry name" value="SAT4-like"/>
</dbReference>
<gene>
    <name evidence="9" type="ORF">BCR38DRAFT_394688</name>
</gene>
<dbReference type="InParanoid" id="A0A1Y2DS39"/>
<evidence type="ECO:0000256" key="6">
    <source>
        <dbReference type="SAM" id="MobiDB-lite"/>
    </source>
</evidence>
<dbReference type="Pfam" id="PF20684">
    <property type="entry name" value="Fung_rhodopsin"/>
    <property type="match status" value="1"/>
</dbReference>
<evidence type="ECO:0000256" key="5">
    <source>
        <dbReference type="ARBA" id="ARBA00038359"/>
    </source>
</evidence>
<name>A0A1Y2DS39_9PEZI</name>
<evidence type="ECO:0000313" key="9">
    <source>
        <dbReference type="EMBL" id="ORY62073.1"/>
    </source>
</evidence>
<dbReference type="GO" id="GO:0016020">
    <property type="term" value="C:membrane"/>
    <property type="evidence" value="ECO:0007669"/>
    <property type="project" value="UniProtKB-SubCell"/>
</dbReference>
<dbReference type="GeneID" id="63773828"/>
<accession>A0A1Y2DS39</accession>
<feature type="transmembrane region" description="Helical" evidence="7">
    <location>
        <begin position="249"/>
        <end position="269"/>
    </location>
</feature>
<dbReference type="PANTHER" id="PTHR33048">
    <property type="entry name" value="PTH11-LIKE INTEGRAL MEMBRANE PROTEIN (AFU_ORTHOLOGUE AFUA_5G11245)"/>
    <property type="match status" value="1"/>
</dbReference>
<feature type="transmembrane region" description="Helical" evidence="7">
    <location>
        <begin position="16"/>
        <end position="37"/>
    </location>
</feature>
<dbReference type="EMBL" id="MCFJ01000009">
    <property type="protein sequence ID" value="ORY62073.1"/>
    <property type="molecule type" value="Genomic_DNA"/>
</dbReference>
<feature type="transmembrane region" description="Helical" evidence="7">
    <location>
        <begin position="178"/>
        <end position="200"/>
    </location>
</feature>
<feature type="transmembrane region" description="Helical" evidence="7">
    <location>
        <begin position="100"/>
        <end position="120"/>
    </location>
</feature>
<comment type="similarity">
    <text evidence="5">Belongs to the SAT4 family.</text>
</comment>
<evidence type="ECO:0000256" key="2">
    <source>
        <dbReference type="ARBA" id="ARBA00022692"/>
    </source>
</evidence>
<feature type="transmembrane region" description="Helical" evidence="7">
    <location>
        <begin position="49"/>
        <end position="71"/>
    </location>
</feature>
<dbReference type="RefSeq" id="XP_040713909.1">
    <property type="nucleotide sequence ID" value="XM_040857616.1"/>
</dbReference>
<dbReference type="InterPro" id="IPR049326">
    <property type="entry name" value="Rhodopsin_dom_fungi"/>
</dbReference>
<evidence type="ECO:0000256" key="7">
    <source>
        <dbReference type="SAM" id="Phobius"/>
    </source>
</evidence>
<dbReference type="PANTHER" id="PTHR33048:SF47">
    <property type="entry name" value="INTEGRAL MEMBRANE PROTEIN-RELATED"/>
    <property type="match status" value="1"/>
</dbReference>